<evidence type="ECO:0000256" key="1">
    <source>
        <dbReference type="ARBA" id="ARBA00004123"/>
    </source>
</evidence>
<evidence type="ECO:0000313" key="7">
    <source>
        <dbReference type="RefSeq" id="XP_015183287.1"/>
    </source>
</evidence>
<keyword evidence="2" id="KW-0539">Nucleus</keyword>
<dbReference type="InterPro" id="IPR009053">
    <property type="entry name" value="Prefoldin"/>
</dbReference>
<dbReference type="GO" id="GO:0016874">
    <property type="term" value="F:ligase activity"/>
    <property type="evidence" value="ECO:0007669"/>
    <property type="project" value="UniProtKB-KW"/>
</dbReference>
<feature type="region of interest" description="Disordered" evidence="5">
    <location>
        <begin position="366"/>
        <end position="398"/>
    </location>
</feature>
<organism evidence="6 7">
    <name type="scientific">Polistes dominula</name>
    <name type="common">European paper wasp</name>
    <name type="synonym">Vespa dominula</name>
    <dbReference type="NCBI Taxonomy" id="743375"/>
    <lineage>
        <taxon>Eukaryota</taxon>
        <taxon>Metazoa</taxon>
        <taxon>Ecdysozoa</taxon>
        <taxon>Arthropoda</taxon>
        <taxon>Hexapoda</taxon>
        <taxon>Insecta</taxon>
        <taxon>Pterygota</taxon>
        <taxon>Neoptera</taxon>
        <taxon>Endopterygota</taxon>
        <taxon>Hymenoptera</taxon>
        <taxon>Apocrita</taxon>
        <taxon>Aculeata</taxon>
        <taxon>Vespoidea</taxon>
        <taxon>Vespidae</taxon>
        <taxon>Polistinae</taxon>
        <taxon>Polistini</taxon>
        <taxon>Polistes</taxon>
    </lineage>
</organism>
<proteinExistence type="inferred from homology"/>
<evidence type="ECO:0000256" key="5">
    <source>
        <dbReference type="SAM" id="MobiDB-lite"/>
    </source>
</evidence>
<keyword evidence="6" id="KW-1185">Reference proteome</keyword>
<evidence type="ECO:0000313" key="6">
    <source>
        <dbReference type="Proteomes" id="UP000694924"/>
    </source>
</evidence>
<comment type="similarity">
    <text evidence="3">Belongs to the RNA polymerase II subunit 5-mediating protein family.</text>
</comment>
<dbReference type="CDD" id="cd23159">
    <property type="entry name" value="Prefoldin_URI1"/>
    <property type="match status" value="1"/>
</dbReference>
<dbReference type="SUPFAM" id="SSF46579">
    <property type="entry name" value="Prefoldin"/>
    <property type="match status" value="1"/>
</dbReference>
<reference evidence="7" key="1">
    <citation type="submission" date="2025-08" db="UniProtKB">
        <authorList>
            <consortium name="RefSeq"/>
        </authorList>
    </citation>
    <scope>IDENTIFICATION</scope>
    <source>
        <tissue evidence="7">Whole body</tissue>
    </source>
</reference>
<comment type="subcellular location">
    <subcellularLocation>
        <location evidence="1">Nucleus</location>
    </subcellularLocation>
</comment>
<feature type="coiled-coil region" evidence="4">
    <location>
        <begin position="107"/>
        <end position="134"/>
    </location>
</feature>
<dbReference type="Pfam" id="PF02996">
    <property type="entry name" value="Prefoldin"/>
    <property type="match status" value="1"/>
</dbReference>
<feature type="region of interest" description="Disordered" evidence="5">
    <location>
        <begin position="452"/>
        <end position="475"/>
    </location>
</feature>
<feature type="region of interest" description="Disordered" evidence="5">
    <location>
        <begin position="220"/>
        <end position="253"/>
    </location>
</feature>
<evidence type="ECO:0000256" key="4">
    <source>
        <dbReference type="SAM" id="Coils"/>
    </source>
</evidence>
<dbReference type="PANTHER" id="PTHR15111:SF0">
    <property type="entry name" value="UNCONVENTIONAL PREFOLDIN RPB5 INTERACTOR 1"/>
    <property type="match status" value="1"/>
</dbReference>
<keyword evidence="4" id="KW-0175">Coiled coil</keyword>
<sequence>MNGTNVSMDLSNENFNSLKACQEIILNRALKQGIQRNEEQFKVWTDYKKRHKKVIEALEKLPLELSINCMVPIGKRAFMKGKLIHTNEVLACIGDGYFVKYSAAQAIALCNRRIQSTDEMLTNLEKERNLYEMRQFVCTELDVFGKNEKKDLTAYWDEKKLDDWRVEHRRREKEYHQKLSELKKKEKEKTEIKTEEDLFRRLDELELQEELADEMNRLEDEDEDYYEEEGEEYNESDEEGYDEFDEEEEDNYEEIEKELKKLREIRMSRKMNEQSTESNIINNIVNTNKEITASNVTITEKEVEEKTLLKTIGEISDSNCKNEKESIENTQPKITNDIINEEKIKVKEKKRRVSFAEPDISIFDGNKETISIQNQTKQSTTSSNENPNDSTNNIDDDDDDIIRIEFKHTDNNFFVPESTGNEIKSPGDIYKIFSKPKSILKRSPNDVMPLQNISLPTYSSGEEEEEEEVEESVGVKPSAYHSIVKNISEKKLATPKKKTDEIITEKKKTKSVSKFKMERSSCVK</sequence>
<gene>
    <name evidence="7" type="primary">LOC107070015</name>
</gene>
<protein>
    <submittedName>
        <fullName evidence="7">DNA ligase 1</fullName>
    </submittedName>
</protein>
<dbReference type="GeneID" id="107070015"/>
<dbReference type="RefSeq" id="XP_015183287.1">
    <property type="nucleotide sequence ID" value="XM_015327801.1"/>
</dbReference>
<dbReference type="InterPro" id="IPR004127">
    <property type="entry name" value="Prefoldin_subunit_alpha"/>
</dbReference>
<evidence type="ECO:0000256" key="3">
    <source>
        <dbReference type="ARBA" id="ARBA00038295"/>
    </source>
</evidence>
<dbReference type="PANTHER" id="PTHR15111">
    <property type="entry name" value="RNA POLYMERASE II SUBUNIT 5-MEDIATING PROTEIN NNX3"/>
    <property type="match status" value="1"/>
</dbReference>
<evidence type="ECO:0000256" key="2">
    <source>
        <dbReference type="ARBA" id="ARBA00023242"/>
    </source>
</evidence>
<feature type="compositionally biased region" description="Acidic residues" evidence="5">
    <location>
        <begin position="461"/>
        <end position="471"/>
    </location>
</feature>
<name>A0ABM1ISV0_POLDO</name>
<accession>A0ABM1ISV0</accession>
<dbReference type="InterPro" id="IPR052255">
    <property type="entry name" value="RNA_pol_II_subunit5-mediator"/>
</dbReference>
<feature type="compositionally biased region" description="Polar residues" evidence="5">
    <location>
        <begin position="368"/>
        <end position="393"/>
    </location>
</feature>
<keyword evidence="7" id="KW-0436">Ligase</keyword>
<dbReference type="Gene3D" id="1.10.287.370">
    <property type="match status" value="1"/>
</dbReference>
<dbReference type="Proteomes" id="UP000694924">
    <property type="component" value="Unplaced"/>
</dbReference>